<evidence type="ECO:0000313" key="3">
    <source>
        <dbReference type="EMBL" id="MEH8015756.1"/>
    </source>
</evidence>
<dbReference type="InterPro" id="IPR033900">
    <property type="entry name" value="Gram_neg_porin_domain"/>
</dbReference>
<gene>
    <name evidence="3" type="ORF">MN202_00800</name>
</gene>
<dbReference type="EMBL" id="JALAAR010000001">
    <property type="protein sequence ID" value="MEH8015756.1"/>
    <property type="molecule type" value="Genomic_DNA"/>
</dbReference>
<accession>A0ABU8C293</accession>
<feature type="domain" description="Porin" evidence="2">
    <location>
        <begin position="15"/>
        <end position="330"/>
    </location>
</feature>
<dbReference type="SUPFAM" id="SSF56935">
    <property type="entry name" value="Porins"/>
    <property type="match status" value="1"/>
</dbReference>
<proteinExistence type="predicted"/>
<dbReference type="Proteomes" id="UP001375382">
    <property type="component" value="Unassembled WGS sequence"/>
</dbReference>
<dbReference type="RefSeq" id="WP_335734176.1">
    <property type="nucleotide sequence ID" value="NZ_JALAAR010000001.1"/>
</dbReference>
<protein>
    <submittedName>
        <fullName evidence="3">Porin</fullName>
    </submittedName>
</protein>
<feature type="signal peptide" evidence="1">
    <location>
        <begin position="1"/>
        <end position="25"/>
    </location>
</feature>
<keyword evidence="1" id="KW-0732">Signal</keyword>
<sequence>MNYSNSALLMAGFTLLSVSSALAQAAETQLKMSGFASVGVNHVSNDSGYFLATDSGLHYKSDSLFGFKFDFDVNDKVDASVQLLSRGDNNWSNDVEWAYLSYAITPATKIRGGKLRLPLFIYSDFLDARFSLPWVRPPQEVYSVIPTSGYSGVELNYEQAVGDFNFTAQVYLGEAEPEELVSGATSKLTQLRGTTLSLAGENLMLRVSYATADIDLTLGTGSAIPAGLYQGDASFIGLGALYDDGSWLAVAEIVRAEIDTQDMSEISSVYLTLGRRFNDWMPYLTYARARNASDFPDVLAQQFLEAKRQTLSVGLRWDLARGMSLKSELSRLFSFEGSRGLLRNNSIPLYSNGQLSGFSIPHDSVFVSSVSLDVIF</sequence>
<feature type="chain" id="PRO_5045649564" evidence="1">
    <location>
        <begin position="26"/>
        <end position="376"/>
    </location>
</feature>
<keyword evidence="4" id="KW-1185">Reference proteome</keyword>
<evidence type="ECO:0000256" key="1">
    <source>
        <dbReference type="SAM" id="SignalP"/>
    </source>
</evidence>
<dbReference type="Gene3D" id="2.40.160.10">
    <property type="entry name" value="Porin"/>
    <property type="match status" value="1"/>
</dbReference>
<name>A0ABU8C293_9GAMM</name>
<organism evidence="3 4">
    <name type="scientific">Rheinheimera muenzenbergensis</name>
    <dbReference type="NCBI Taxonomy" id="1193628"/>
    <lineage>
        <taxon>Bacteria</taxon>
        <taxon>Pseudomonadati</taxon>
        <taxon>Pseudomonadota</taxon>
        <taxon>Gammaproteobacteria</taxon>
        <taxon>Chromatiales</taxon>
        <taxon>Chromatiaceae</taxon>
        <taxon>Rheinheimera</taxon>
    </lineage>
</organism>
<dbReference type="InterPro" id="IPR023614">
    <property type="entry name" value="Porin_dom_sf"/>
</dbReference>
<comment type="caution">
    <text evidence="3">The sequence shown here is derived from an EMBL/GenBank/DDBJ whole genome shotgun (WGS) entry which is preliminary data.</text>
</comment>
<evidence type="ECO:0000313" key="4">
    <source>
        <dbReference type="Proteomes" id="UP001375382"/>
    </source>
</evidence>
<reference evidence="3 4" key="1">
    <citation type="journal article" date="2023" name="Ecotoxicol. Environ. Saf.">
        <title>Mercury remediation potential of mercury-resistant strain Rheinheimera metallidurans sp. nov. isolated from a municipal waste dumping site.</title>
        <authorList>
            <person name="Yadav V."/>
            <person name="Manjhi A."/>
            <person name="Vadakedath N."/>
        </authorList>
    </citation>
    <scope>NUCLEOTIDE SEQUENCE [LARGE SCALE GENOMIC DNA]</scope>
    <source>
        <strain evidence="3 4">E-49</strain>
    </source>
</reference>
<evidence type="ECO:0000259" key="2">
    <source>
        <dbReference type="Pfam" id="PF13609"/>
    </source>
</evidence>
<dbReference type="Pfam" id="PF13609">
    <property type="entry name" value="Porin_4"/>
    <property type="match status" value="1"/>
</dbReference>